<dbReference type="PANTHER" id="PTHR30615:SF8">
    <property type="entry name" value="UPF0047 PROTEIN C4A8.02C"/>
    <property type="match status" value="1"/>
</dbReference>
<dbReference type="SUPFAM" id="SSF111038">
    <property type="entry name" value="YjbQ-like"/>
    <property type="match status" value="1"/>
</dbReference>
<dbReference type="Pfam" id="PF01894">
    <property type="entry name" value="YjbQ"/>
    <property type="match status" value="1"/>
</dbReference>
<evidence type="ECO:0000313" key="3">
    <source>
        <dbReference type="Proteomes" id="UP000464954"/>
    </source>
</evidence>
<gene>
    <name evidence="2" type="ORF">GT409_00140</name>
</gene>
<dbReference type="KEGG" id="taer:GT409_00140"/>
<sequence length="130" mass="14489">MNEISVQSNSRTDFIDITDAVQKFVLETGFRDGVVTVFIPHTTAGVTINENADPDVTNDLEMVLDRVVPWTDGYAHFEGNTAAHMKASMMGSSAQVMVENGRLCLGTWQSIYFCEFDGPRSRHVWLKETA</sequence>
<dbReference type="RefSeq" id="WP_160625952.1">
    <property type="nucleotide sequence ID" value="NZ_CP047593.1"/>
</dbReference>
<name>A0A6P1M6T8_9BACT</name>
<dbReference type="Gene3D" id="2.60.120.460">
    <property type="entry name" value="YjbQ-like"/>
    <property type="match status" value="1"/>
</dbReference>
<protein>
    <submittedName>
        <fullName evidence="2">YjbQ family protein</fullName>
    </submittedName>
</protein>
<evidence type="ECO:0000313" key="2">
    <source>
        <dbReference type="EMBL" id="QHI67918.1"/>
    </source>
</evidence>
<dbReference type="AlphaFoldDB" id="A0A6P1M6T8"/>
<dbReference type="InterPro" id="IPR001602">
    <property type="entry name" value="UPF0047_YjbQ-like"/>
</dbReference>
<organism evidence="2 3">
    <name type="scientific">Tichowtungia aerotolerans</name>
    <dbReference type="NCBI Taxonomy" id="2697043"/>
    <lineage>
        <taxon>Bacteria</taxon>
        <taxon>Pseudomonadati</taxon>
        <taxon>Kiritimatiellota</taxon>
        <taxon>Tichowtungiia</taxon>
        <taxon>Tichowtungiales</taxon>
        <taxon>Tichowtungiaceae</taxon>
        <taxon>Tichowtungia</taxon>
    </lineage>
</organism>
<accession>A0A6P1M6T8</accession>
<proteinExistence type="inferred from homology"/>
<reference evidence="2 3" key="1">
    <citation type="submission" date="2020-01" db="EMBL/GenBank/DDBJ databases">
        <title>Ponticoccus aerotolerans gen. nov., sp. nov., an anaerobic bacterium and proposal of Ponticoccusceae fam. nov., Ponticoccusles ord. nov. and Ponticoccuse classis nov. in the phylum Kiritimatiellaeota.</title>
        <authorList>
            <person name="Zhou L.Y."/>
            <person name="Du Z.J."/>
        </authorList>
    </citation>
    <scope>NUCLEOTIDE SEQUENCE [LARGE SCALE GENOMIC DNA]</scope>
    <source>
        <strain evidence="2 3">S-5007</strain>
    </source>
</reference>
<evidence type="ECO:0000256" key="1">
    <source>
        <dbReference type="ARBA" id="ARBA00005534"/>
    </source>
</evidence>
<dbReference type="PANTHER" id="PTHR30615">
    <property type="entry name" value="UNCHARACTERIZED PROTEIN YJBQ-RELATED"/>
    <property type="match status" value="1"/>
</dbReference>
<dbReference type="PROSITE" id="PS01314">
    <property type="entry name" value="UPF0047"/>
    <property type="match status" value="1"/>
</dbReference>
<dbReference type="PIRSF" id="PIRSF004681">
    <property type="entry name" value="UCP004681"/>
    <property type="match status" value="1"/>
</dbReference>
<dbReference type="InterPro" id="IPR035917">
    <property type="entry name" value="YjbQ-like_sf"/>
</dbReference>
<dbReference type="EMBL" id="CP047593">
    <property type="protein sequence ID" value="QHI67918.1"/>
    <property type="molecule type" value="Genomic_DNA"/>
</dbReference>
<keyword evidence="3" id="KW-1185">Reference proteome</keyword>
<dbReference type="NCBIfam" id="TIGR00149">
    <property type="entry name" value="TIGR00149_YjbQ"/>
    <property type="match status" value="1"/>
</dbReference>
<dbReference type="Proteomes" id="UP000464954">
    <property type="component" value="Chromosome"/>
</dbReference>
<comment type="similarity">
    <text evidence="1">Belongs to the UPF0047 family.</text>
</comment>